<dbReference type="Proteomes" id="UP001058974">
    <property type="component" value="Chromosome 3"/>
</dbReference>
<evidence type="ECO:0000313" key="3">
    <source>
        <dbReference type="Proteomes" id="UP001058974"/>
    </source>
</evidence>
<sequence>MTNIDMGPRNIQPPKRLDDYYCYSAEKTHTCTSPKPSTSSDPEPPDESFHTNVMTSDVPIIEVHVFHKTSNHVFLTTEPDPEPPPDESLHANVSTSDMPIIGVHDFHNASSNHVSKPVPVTSHPIPTNIPLPQTSNHDFPAPSPRHAFPSSRKIKFGV</sequence>
<feature type="compositionally biased region" description="Low complexity" evidence="1">
    <location>
        <begin position="32"/>
        <end position="41"/>
    </location>
</feature>
<comment type="caution">
    <text evidence="2">The sequence shown here is derived from an EMBL/GenBank/DDBJ whole genome shotgun (WGS) entry which is preliminary data.</text>
</comment>
<keyword evidence="3" id="KW-1185">Reference proteome</keyword>
<accession>A0A9D4Y5B9</accession>
<gene>
    <name evidence="2" type="ORF">KIW84_035373</name>
</gene>
<name>A0A9D4Y5B9_PEA</name>
<proteinExistence type="predicted"/>
<evidence type="ECO:0000256" key="1">
    <source>
        <dbReference type="SAM" id="MobiDB-lite"/>
    </source>
</evidence>
<organism evidence="2 3">
    <name type="scientific">Pisum sativum</name>
    <name type="common">Garden pea</name>
    <name type="synonym">Lathyrus oleraceus</name>
    <dbReference type="NCBI Taxonomy" id="3888"/>
    <lineage>
        <taxon>Eukaryota</taxon>
        <taxon>Viridiplantae</taxon>
        <taxon>Streptophyta</taxon>
        <taxon>Embryophyta</taxon>
        <taxon>Tracheophyta</taxon>
        <taxon>Spermatophyta</taxon>
        <taxon>Magnoliopsida</taxon>
        <taxon>eudicotyledons</taxon>
        <taxon>Gunneridae</taxon>
        <taxon>Pentapetalae</taxon>
        <taxon>rosids</taxon>
        <taxon>fabids</taxon>
        <taxon>Fabales</taxon>
        <taxon>Fabaceae</taxon>
        <taxon>Papilionoideae</taxon>
        <taxon>50 kb inversion clade</taxon>
        <taxon>NPAAA clade</taxon>
        <taxon>Hologalegina</taxon>
        <taxon>IRL clade</taxon>
        <taxon>Fabeae</taxon>
        <taxon>Lathyrus</taxon>
    </lineage>
</organism>
<protein>
    <submittedName>
        <fullName evidence="2">Uncharacterized protein</fullName>
    </submittedName>
</protein>
<evidence type="ECO:0000313" key="2">
    <source>
        <dbReference type="EMBL" id="KAI5431185.1"/>
    </source>
</evidence>
<dbReference type="AlphaFoldDB" id="A0A9D4Y5B9"/>
<reference evidence="2 3" key="1">
    <citation type="journal article" date="2022" name="Nat. Genet.">
        <title>Improved pea reference genome and pan-genome highlight genomic features and evolutionary characteristics.</title>
        <authorList>
            <person name="Yang T."/>
            <person name="Liu R."/>
            <person name="Luo Y."/>
            <person name="Hu S."/>
            <person name="Wang D."/>
            <person name="Wang C."/>
            <person name="Pandey M.K."/>
            <person name="Ge S."/>
            <person name="Xu Q."/>
            <person name="Li N."/>
            <person name="Li G."/>
            <person name="Huang Y."/>
            <person name="Saxena R.K."/>
            <person name="Ji Y."/>
            <person name="Li M."/>
            <person name="Yan X."/>
            <person name="He Y."/>
            <person name="Liu Y."/>
            <person name="Wang X."/>
            <person name="Xiang C."/>
            <person name="Varshney R.K."/>
            <person name="Ding H."/>
            <person name="Gao S."/>
            <person name="Zong X."/>
        </authorList>
    </citation>
    <scope>NUCLEOTIDE SEQUENCE [LARGE SCALE GENOMIC DNA]</scope>
    <source>
        <strain evidence="2 3">cv. Zhongwan 6</strain>
    </source>
</reference>
<feature type="region of interest" description="Disordered" evidence="1">
    <location>
        <begin position="74"/>
        <end position="93"/>
    </location>
</feature>
<dbReference type="Gramene" id="Psat03G0537300-T1">
    <property type="protein sequence ID" value="KAI5431185.1"/>
    <property type="gene ID" value="KIW84_035373"/>
</dbReference>
<feature type="region of interest" description="Disordered" evidence="1">
    <location>
        <begin position="28"/>
        <end position="51"/>
    </location>
</feature>
<feature type="region of interest" description="Disordered" evidence="1">
    <location>
        <begin position="129"/>
        <end position="158"/>
    </location>
</feature>
<dbReference type="EMBL" id="JAMSHJ010000003">
    <property type="protein sequence ID" value="KAI5431185.1"/>
    <property type="molecule type" value="Genomic_DNA"/>
</dbReference>